<dbReference type="InterPro" id="IPR022801">
    <property type="entry name" value="Ribosomal_uS4"/>
</dbReference>
<reference evidence="6 7" key="1">
    <citation type="journal article" date="2018" name="Cell">
        <title>The Chara Genome: Secondary Complexity and Implications for Plant Terrestrialization.</title>
        <authorList>
            <person name="Nishiyama T."/>
            <person name="Sakayama H."/>
            <person name="Vries J.D."/>
            <person name="Buschmann H."/>
            <person name="Saint-Marcoux D."/>
            <person name="Ullrich K.K."/>
            <person name="Haas F.B."/>
            <person name="Vanderstraeten L."/>
            <person name="Becker D."/>
            <person name="Lang D."/>
            <person name="Vosolsobe S."/>
            <person name="Rombauts S."/>
            <person name="Wilhelmsson P.K.I."/>
            <person name="Janitza P."/>
            <person name="Kern R."/>
            <person name="Heyl A."/>
            <person name="Rumpler F."/>
            <person name="Villalobos L.I.A.C."/>
            <person name="Clay J.M."/>
            <person name="Skokan R."/>
            <person name="Toyoda A."/>
            <person name="Suzuki Y."/>
            <person name="Kagoshima H."/>
            <person name="Schijlen E."/>
            <person name="Tajeshwar N."/>
            <person name="Catarino B."/>
            <person name="Hetherington A.J."/>
            <person name="Saltykova A."/>
            <person name="Bonnot C."/>
            <person name="Breuninger H."/>
            <person name="Symeonidi A."/>
            <person name="Radhakrishnan G.V."/>
            <person name="Van Nieuwerburgh F."/>
            <person name="Deforce D."/>
            <person name="Chang C."/>
            <person name="Karol K.G."/>
            <person name="Hedrich R."/>
            <person name="Ulvskov P."/>
            <person name="Glockner G."/>
            <person name="Delwiche C.F."/>
            <person name="Petrasek J."/>
            <person name="Van de Peer Y."/>
            <person name="Friml J."/>
            <person name="Beilby M."/>
            <person name="Dolan L."/>
            <person name="Kohara Y."/>
            <person name="Sugano S."/>
            <person name="Fujiyama A."/>
            <person name="Delaux P.-M."/>
            <person name="Quint M."/>
            <person name="TheiBen G."/>
            <person name="Hagemann M."/>
            <person name="Harholt J."/>
            <person name="Dunand C."/>
            <person name="Zachgo S."/>
            <person name="Langdale J."/>
            <person name="Maumus F."/>
            <person name="Straeten D.V.D."/>
            <person name="Gould S.B."/>
            <person name="Rensing S.A."/>
        </authorList>
    </citation>
    <scope>NUCLEOTIDE SEQUENCE [LARGE SCALE GENOMIC DNA]</scope>
    <source>
        <strain evidence="6 7">S276</strain>
    </source>
</reference>
<sequence>MRKLRFHEQRLLRKVNFLEWKKERNLREVKAIRNYRLTNRDDYNKYNKLCGMVTKLVNNIKKLDSTDPFRIEMTEQLLEKLYNMGIIASQKSLAVCDKLSATSFCRRRLAVMLVRLKFTENLVEAVTFIEQGRDGDADNASPEEVT</sequence>
<accession>A0A388L736</accession>
<organism evidence="6 7">
    <name type="scientific">Chara braunii</name>
    <name type="common">Braun's stonewort</name>
    <dbReference type="NCBI Taxonomy" id="69332"/>
    <lineage>
        <taxon>Eukaryota</taxon>
        <taxon>Viridiplantae</taxon>
        <taxon>Streptophyta</taxon>
        <taxon>Charophyceae</taxon>
        <taxon>Charales</taxon>
        <taxon>Characeae</taxon>
        <taxon>Chara</taxon>
    </lineage>
</organism>
<dbReference type="OrthoDB" id="10248812at2759"/>
<name>A0A388L736_CHABU</name>
<dbReference type="GO" id="GO:0042274">
    <property type="term" value="P:ribosomal small subunit biogenesis"/>
    <property type="evidence" value="ECO:0007669"/>
    <property type="project" value="TreeGrafter"/>
</dbReference>
<protein>
    <recommendedName>
        <fullName evidence="5">Small ribosomal subunit protein uS4 N-terminal domain-containing protein</fullName>
    </recommendedName>
</protein>
<evidence type="ECO:0000313" key="7">
    <source>
        <dbReference type="Proteomes" id="UP000265515"/>
    </source>
</evidence>
<evidence type="ECO:0000256" key="1">
    <source>
        <dbReference type="ARBA" id="ARBA00007465"/>
    </source>
</evidence>
<comment type="similarity">
    <text evidence="1">Belongs to the universal ribosomal protein uS4 family.</text>
</comment>
<dbReference type="EMBL" id="BFEA01000286">
    <property type="protein sequence ID" value="GBG78094.1"/>
    <property type="molecule type" value="Genomic_DNA"/>
</dbReference>
<dbReference type="AlphaFoldDB" id="A0A388L736"/>
<dbReference type="PANTHER" id="PTHR11831">
    <property type="entry name" value="30S 40S RIBOSOMAL PROTEIN"/>
    <property type="match status" value="1"/>
</dbReference>
<dbReference type="GO" id="GO:0032040">
    <property type="term" value="C:small-subunit processome"/>
    <property type="evidence" value="ECO:0007669"/>
    <property type="project" value="TreeGrafter"/>
</dbReference>
<keyword evidence="4" id="KW-0687">Ribonucleoprotein</keyword>
<evidence type="ECO:0000256" key="4">
    <source>
        <dbReference type="ARBA" id="ARBA00023274"/>
    </source>
</evidence>
<dbReference type="Proteomes" id="UP000265515">
    <property type="component" value="Unassembled WGS sequence"/>
</dbReference>
<dbReference type="PANTHER" id="PTHR11831:SF1">
    <property type="entry name" value="U3 SMALL NUCLEOLAR RIBONUCLEOPROTEIN PROTEIN IMP3"/>
    <property type="match status" value="1"/>
</dbReference>
<evidence type="ECO:0000256" key="3">
    <source>
        <dbReference type="ARBA" id="ARBA00022884"/>
    </source>
</evidence>
<evidence type="ECO:0000256" key="2">
    <source>
        <dbReference type="ARBA" id="ARBA00022730"/>
    </source>
</evidence>
<comment type="caution">
    <text evidence="6">The sequence shown here is derived from an EMBL/GenBank/DDBJ whole genome shotgun (WGS) entry which is preliminary data.</text>
</comment>
<proteinExistence type="inferred from homology"/>
<evidence type="ECO:0000259" key="5">
    <source>
        <dbReference type="SMART" id="SM01390"/>
    </source>
</evidence>
<dbReference type="SUPFAM" id="SSF55174">
    <property type="entry name" value="Alpha-L RNA-binding motif"/>
    <property type="match status" value="1"/>
</dbReference>
<evidence type="ECO:0000313" key="6">
    <source>
        <dbReference type="EMBL" id="GBG78094.1"/>
    </source>
</evidence>
<dbReference type="Gramene" id="GBG78094">
    <property type="protein sequence ID" value="GBG78094"/>
    <property type="gene ID" value="CBR_g26031"/>
</dbReference>
<dbReference type="InterPro" id="IPR001912">
    <property type="entry name" value="Ribosomal_uS4_N"/>
</dbReference>
<dbReference type="GO" id="GO:0019843">
    <property type="term" value="F:rRNA binding"/>
    <property type="evidence" value="ECO:0007669"/>
    <property type="project" value="UniProtKB-KW"/>
</dbReference>
<dbReference type="GO" id="GO:0030515">
    <property type="term" value="F:snoRNA binding"/>
    <property type="evidence" value="ECO:0007669"/>
    <property type="project" value="TreeGrafter"/>
</dbReference>
<keyword evidence="7" id="KW-1185">Reference proteome</keyword>
<dbReference type="STRING" id="69332.A0A388L736"/>
<gene>
    <name evidence="6" type="ORF">CBR_g26031</name>
</gene>
<feature type="domain" description="Small ribosomal subunit protein uS4 N-terminal" evidence="5">
    <location>
        <begin position="3"/>
        <end position="106"/>
    </location>
</feature>
<dbReference type="SMART" id="SM01390">
    <property type="entry name" value="Ribosomal_S4"/>
    <property type="match status" value="1"/>
</dbReference>
<dbReference type="GO" id="GO:0003735">
    <property type="term" value="F:structural constituent of ribosome"/>
    <property type="evidence" value="ECO:0007669"/>
    <property type="project" value="EnsemblPlants"/>
</dbReference>
<dbReference type="Pfam" id="PF00163">
    <property type="entry name" value="Ribosomal_S4"/>
    <property type="match status" value="1"/>
</dbReference>
<keyword evidence="2" id="KW-0699">rRNA-binding</keyword>
<keyword evidence="3" id="KW-0694">RNA-binding</keyword>
<dbReference type="GO" id="GO:0034457">
    <property type="term" value="C:Mpp10 complex"/>
    <property type="evidence" value="ECO:0007669"/>
    <property type="project" value="TreeGrafter"/>
</dbReference>
<dbReference type="GO" id="GO:0006364">
    <property type="term" value="P:rRNA processing"/>
    <property type="evidence" value="ECO:0007669"/>
    <property type="project" value="TreeGrafter"/>
</dbReference>
<dbReference type="OMA" id="CLMVQKQ"/>